<accession>A0A916NNH0</accession>
<evidence type="ECO:0008006" key="9">
    <source>
        <dbReference type="Google" id="ProtNLM"/>
    </source>
</evidence>
<evidence type="ECO:0000256" key="3">
    <source>
        <dbReference type="ARBA" id="ARBA00022692"/>
    </source>
</evidence>
<evidence type="ECO:0000256" key="1">
    <source>
        <dbReference type="ARBA" id="ARBA00004651"/>
    </source>
</evidence>
<proteinExistence type="predicted"/>
<feature type="transmembrane region" description="Helical" evidence="6">
    <location>
        <begin position="55"/>
        <end position="79"/>
    </location>
</feature>
<protein>
    <recommendedName>
        <fullName evidence="9">Oligosaccharide flippase family protein</fullName>
    </recommendedName>
</protein>
<name>A0A916NNH0_9BACL</name>
<feature type="transmembrane region" description="Helical" evidence="6">
    <location>
        <begin position="187"/>
        <end position="208"/>
    </location>
</feature>
<keyword evidence="3 6" id="KW-0812">Transmembrane</keyword>
<feature type="transmembrane region" description="Helical" evidence="6">
    <location>
        <begin position="91"/>
        <end position="113"/>
    </location>
</feature>
<feature type="transmembrane region" description="Helical" evidence="6">
    <location>
        <begin position="457"/>
        <end position="477"/>
    </location>
</feature>
<keyword evidence="5 6" id="KW-0472">Membrane</keyword>
<dbReference type="RefSeq" id="WP_218090818.1">
    <property type="nucleotide sequence ID" value="NZ_CAJVAS010000003.1"/>
</dbReference>
<evidence type="ECO:0000313" key="8">
    <source>
        <dbReference type="Proteomes" id="UP000693672"/>
    </source>
</evidence>
<feature type="transmembrane region" description="Helical" evidence="6">
    <location>
        <begin position="314"/>
        <end position="334"/>
    </location>
</feature>
<dbReference type="EMBL" id="CAJVAS010000003">
    <property type="protein sequence ID" value="CAG7607761.1"/>
    <property type="molecule type" value="Genomic_DNA"/>
</dbReference>
<feature type="transmembrane region" description="Helical" evidence="6">
    <location>
        <begin position="432"/>
        <end position="451"/>
    </location>
</feature>
<keyword evidence="8" id="KW-1185">Reference proteome</keyword>
<comment type="subcellular location">
    <subcellularLocation>
        <location evidence="1">Cell membrane</location>
        <topology evidence="1">Multi-pass membrane protein</topology>
    </subcellularLocation>
</comment>
<comment type="caution">
    <text evidence="7">The sequence shown here is derived from an EMBL/GenBank/DDBJ whole genome shotgun (WGS) entry which is preliminary data.</text>
</comment>
<evidence type="ECO:0000256" key="2">
    <source>
        <dbReference type="ARBA" id="ARBA00022475"/>
    </source>
</evidence>
<keyword evidence="4 6" id="KW-1133">Transmembrane helix</keyword>
<evidence type="ECO:0000256" key="6">
    <source>
        <dbReference type="SAM" id="Phobius"/>
    </source>
</evidence>
<feature type="transmembrane region" description="Helical" evidence="6">
    <location>
        <begin position="119"/>
        <end position="138"/>
    </location>
</feature>
<evidence type="ECO:0000256" key="5">
    <source>
        <dbReference type="ARBA" id="ARBA00023136"/>
    </source>
</evidence>
<dbReference type="Pfam" id="PF13440">
    <property type="entry name" value="Polysacc_synt_3"/>
    <property type="match status" value="1"/>
</dbReference>
<feature type="transmembrane region" description="Helical" evidence="6">
    <location>
        <begin position="346"/>
        <end position="364"/>
    </location>
</feature>
<feature type="transmembrane region" description="Helical" evidence="6">
    <location>
        <begin position="159"/>
        <end position="181"/>
    </location>
</feature>
<keyword evidence="2" id="KW-1003">Cell membrane</keyword>
<gene>
    <name evidence="7" type="ORF">PAESOLCIP111_00992</name>
</gene>
<feature type="transmembrane region" description="Helical" evidence="6">
    <location>
        <begin position="250"/>
        <end position="267"/>
    </location>
</feature>
<feature type="transmembrane region" description="Helical" evidence="6">
    <location>
        <begin position="376"/>
        <end position="396"/>
    </location>
</feature>
<dbReference type="InterPro" id="IPR050833">
    <property type="entry name" value="Poly_Biosynth_Transport"/>
</dbReference>
<dbReference type="PANTHER" id="PTHR30250:SF11">
    <property type="entry name" value="O-ANTIGEN TRANSPORTER-RELATED"/>
    <property type="match status" value="1"/>
</dbReference>
<evidence type="ECO:0000256" key="4">
    <source>
        <dbReference type="ARBA" id="ARBA00022989"/>
    </source>
</evidence>
<evidence type="ECO:0000313" key="7">
    <source>
        <dbReference type="EMBL" id="CAG7607761.1"/>
    </source>
</evidence>
<dbReference type="AlphaFoldDB" id="A0A916NNH0"/>
<feature type="transmembrane region" description="Helical" evidence="6">
    <location>
        <begin position="273"/>
        <end position="293"/>
    </location>
</feature>
<organism evidence="7 8">
    <name type="scientific">Paenibacillus solanacearum</name>
    <dbReference type="NCBI Taxonomy" id="2048548"/>
    <lineage>
        <taxon>Bacteria</taxon>
        <taxon>Bacillati</taxon>
        <taxon>Bacillota</taxon>
        <taxon>Bacilli</taxon>
        <taxon>Bacillales</taxon>
        <taxon>Paenibacillaceae</taxon>
        <taxon>Paenibacillus</taxon>
    </lineage>
</organism>
<reference evidence="7" key="1">
    <citation type="submission" date="2021-06" db="EMBL/GenBank/DDBJ databases">
        <authorList>
            <person name="Criscuolo A."/>
        </authorList>
    </citation>
    <scope>NUCLEOTIDE SEQUENCE</scope>
    <source>
        <strain evidence="7">CIP111600</strain>
    </source>
</reference>
<feature type="transmembrane region" description="Helical" evidence="6">
    <location>
        <begin position="21"/>
        <end position="43"/>
    </location>
</feature>
<sequence length="493" mass="54466">MHIRRLQLNEHQRFLLRNVSIIVLGLFINQMLQTVGSIVLARMLNDPVKFGEVNLLLQIFGMIALFLNVGFNSALVYTFSTDAREAVQHKFRLALAGSTFFGIVISVLVTALSPFLAKAYQLPALQMALALGSVMYVFNSIINMGVSSFSGSRNFVTQAVFMVVMTVFSTLGTIAGVVWPLFGDPLYLWGVSLWMGIGAVVTALITSWRVQIVHRPQWFGRLPLAELWGMMKYGVPLWAGNIAKAFQQPFLVMVIGSSSVVAVGHLANASRVTGFIGIVTWAFMIVTFPFVAESSQDLQESKRRGTLCIRYNNVILYPLTLLICWFPDQINGILFGSEYATGESAIYIRLLALGVFFSSVSRLGGNILAGIGRTKANFWVMIVAGIFVITLVPLLASDQPVWAVWIYTAGWAVSALSMIWFFYHENFVPDWWVAYGEPLLPTVLMGMILLAGRTIGAAFPLFIAAAMLGLLAMSLWIETKTFAQVKRAVLRGQ</sequence>
<dbReference type="Proteomes" id="UP000693672">
    <property type="component" value="Unassembled WGS sequence"/>
</dbReference>
<dbReference type="PANTHER" id="PTHR30250">
    <property type="entry name" value="PST FAMILY PREDICTED COLANIC ACID TRANSPORTER"/>
    <property type="match status" value="1"/>
</dbReference>
<feature type="transmembrane region" description="Helical" evidence="6">
    <location>
        <begin position="402"/>
        <end position="423"/>
    </location>
</feature>
<dbReference type="GO" id="GO:0005886">
    <property type="term" value="C:plasma membrane"/>
    <property type="evidence" value="ECO:0007669"/>
    <property type="project" value="UniProtKB-SubCell"/>
</dbReference>